<dbReference type="STRING" id="443144.GM21_1196"/>
<dbReference type="InterPro" id="IPR046357">
    <property type="entry name" value="PPIase_dom_sf"/>
</dbReference>
<name>C6E384_GEOSM</name>
<dbReference type="eggNOG" id="COG0760">
    <property type="taxonomic scope" value="Bacteria"/>
</dbReference>
<gene>
    <name evidence="4" type="ordered locus">GM21_1196</name>
</gene>
<feature type="chain" id="PRO_5007911681" evidence="2">
    <location>
        <begin position="27"/>
        <end position="325"/>
    </location>
</feature>
<dbReference type="InterPro" id="IPR027304">
    <property type="entry name" value="Trigger_fact/SurA_dom_sf"/>
</dbReference>
<dbReference type="GO" id="GO:0003755">
    <property type="term" value="F:peptidyl-prolyl cis-trans isomerase activity"/>
    <property type="evidence" value="ECO:0007669"/>
    <property type="project" value="UniProtKB-KW"/>
</dbReference>
<keyword evidence="1" id="KW-0697">Rotamase</keyword>
<feature type="signal peptide" evidence="2">
    <location>
        <begin position="1"/>
        <end position="26"/>
    </location>
</feature>
<dbReference type="SUPFAM" id="SSF109998">
    <property type="entry name" value="Triger factor/SurA peptide-binding domain-like"/>
    <property type="match status" value="1"/>
</dbReference>
<dbReference type="Gene3D" id="3.10.50.40">
    <property type="match status" value="1"/>
</dbReference>
<keyword evidence="2" id="KW-0732">Signal</keyword>
<dbReference type="InterPro" id="IPR000297">
    <property type="entry name" value="PPIase_PpiC"/>
</dbReference>
<accession>C6E384</accession>
<dbReference type="InterPro" id="IPR050245">
    <property type="entry name" value="PrsA_foldase"/>
</dbReference>
<protein>
    <submittedName>
        <fullName evidence="4">PpiC-type peptidyl-prolyl cis-trans isomerase</fullName>
    </submittedName>
</protein>
<feature type="domain" description="PpiC" evidence="3">
    <location>
        <begin position="176"/>
        <end position="278"/>
    </location>
</feature>
<keyword evidence="1 4" id="KW-0413">Isomerase</keyword>
<evidence type="ECO:0000256" key="1">
    <source>
        <dbReference type="PROSITE-ProRule" id="PRU00278"/>
    </source>
</evidence>
<organism evidence="4">
    <name type="scientific">Geobacter sp. (strain M21)</name>
    <dbReference type="NCBI Taxonomy" id="443144"/>
    <lineage>
        <taxon>Bacteria</taxon>
        <taxon>Pseudomonadati</taxon>
        <taxon>Thermodesulfobacteriota</taxon>
        <taxon>Desulfuromonadia</taxon>
        <taxon>Geobacterales</taxon>
        <taxon>Geobacteraceae</taxon>
        <taxon>Geobacter</taxon>
    </lineage>
</organism>
<dbReference type="InterPro" id="IPR023058">
    <property type="entry name" value="PPIase_PpiC_CS"/>
</dbReference>
<dbReference type="Pfam" id="PF00639">
    <property type="entry name" value="Rotamase"/>
    <property type="match status" value="1"/>
</dbReference>
<dbReference type="PANTHER" id="PTHR47245">
    <property type="entry name" value="PEPTIDYLPROLYL ISOMERASE"/>
    <property type="match status" value="1"/>
</dbReference>
<reference evidence="4" key="1">
    <citation type="submission" date="2009-07" db="EMBL/GenBank/DDBJ databases">
        <title>Complete sequence of Geobacter sp. M21.</title>
        <authorList>
            <consortium name="US DOE Joint Genome Institute"/>
            <person name="Lucas S."/>
            <person name="Copeland A."/>
            <person name="Lapidus A."/>
            <person name="Glavina del Rio T."/>
            <person name="Dalin E."/>
            <person name="Tice H."/>
            <person name="Bruce D."/>
            <person name="Goodwin L."/>
            <person name="Pitluck S."/>
            <person name="Saunders E."/>
            <person name="Brettin T."/>
            <person name="Detter J.C."/>
            <person name="Han C."/>
            <person name="Larimer F."/>
            <person name="Land M."/>
            <person name="Hauser L."/>
            <person name="Kyrpides N."/>
            <person name="Ovchinnikova G."/>
            <person name="Lovley D."/>
        </authorList>
    </citation>
    <scope>NUCLEOTIDE SEQUENCE [LARGE SCALE GENOMIC DNA]</scope>
    <source>
        <strain evidence="4">M21</strain>
    </source>
</reference>
<dbReference type="SUPFAM" id="SSF54534">
    <property type="entry name" value="FKBP-like"/>
    <property type="match status" value="1"/>
</dbReference>
<dbReference type="KEGG" id="gem:GM21_1196"/>
<dbReference type="HOGENOM" id="CLU_034646_5_3_7"/>
<dbReference type="EMBL" id="CP001661">
    <property type="protein sequence ID" value="ACT17257.1"/>
    <property type="molecule type" value="Genomic_DNA"/>
</dbReference>
<evidence type="ECO:0000256" key="2">
    <source>
        <dbReference type="SAM" id="SignalP"/>
    </source>
</evidence>
<evidence type="ECO:0000313" key="4">
    <source>
        <dbReference type="EMBL" id="ACT17257.1"/>
    </source>
</evidence>
<dbReference type="PROSITE" id="PS50198">
    <property type="entry name" value="PPIC_PPIASE_2"/>
    <property type="match status" value="1"/>
</dbReference>
<dbReference type="PANTHER" id="PTHR47245:SF2">
    <property type="entry name" value="PEPTIDYL-PROLYL CIS-TRANS ISOMERASE HP_0175-RELATED"/>
    <property type="match status" value="1"/>
</dbReference>
<evidence type="ECO:0000259" key="3">
    <source>
        <dbReference type="PROSITE" id="PS50198"/>
    </source>
</evidence>
<sequence>MQVMKTIICLLSACALSLAGNHQAWAEPMAEDNGLQIAARVNDRPIYYHQIKANVERTLAKYKRFGASKISDDVKKQVQKDELDRQVNMELLVQAGEKLKETDLEKKMEALLNMKGPDGSPRVKKDESREKEMREQLRRNLLAESYLVLRGIQDVRVPEEELKRFYKDNSAKFAVPEAVKVSHIMIAVDKKATPQEVAKANAKIVKVREELLQGKKSFEELAKEHSSGDSAAKGGDLGYINPQFMPPEFDKAAFQLKSGEVSDVVKTKFGFHLIKAFDKKPGRIQEFSEVKVLLEKFLLNQYQERKRAEIAMELRRDARIEVSLK</sequence>
<dbReference type="PROSITE" id="PS01096">
    <property type="entry name" value="PPIC_PPIASE_1"/>
    <property type="match status" value="1"/>
</dbReference>
<proteinExistence type="predicted"/>
<dbReference type="OrthoDB" id="14196at2"/>
<dbReference type="AlphaFoldDB" id="C6E384"/>